<evidence type="ECO:0000313" key="4">
    <source>
        <dbReference type="EMBL" id="MCB5408458.1"/>
    </source>
</evidence>
<dbReference type="PRINTS" id="PR00313">
    <property type="entry name" value="CABNDNGRPT"/>
</dbReference>
<dbReference type="SUPFAM" id="SSF51120">
    <property type="entry name" value="beta-Roll"/>
    <property type="match status" value="6"/>
</dbReference>
<keyword evidence="2" id="KW-0964">Secreted</keyword>
<proteinExistence type="predicted"/>
<protein>
    <recommendedName>
        <fullName evidence="6">Calcium-binding protein</fullName>
    </recommendedName>
</protein>
<evidence type="ECO:0008006" key="6">
    <source>
        <dbReference type="Google" id="ProtNLM"/>
    </source>
</evidence>
<evidence type="ECO:0000256" key="2">
    <source>
        <dbReference type="ARBA" id="ARBA00022525"/>
    </source>
</evidence>
<name>A0ABS8CGF5_9RHOB</name>
<dbReference type="PANTHER" id="PTHR38340:SF1">
    <property type="entry name" value="S-LAYER PROTEIN"/>
    <property type="match status" value="1"/>
</dbReference>
<organism evidence="4 5">
    <name type="scientific">Pseudogemmobacter faecipullorum</name>
    <dbReference type="NCBI Taxonomy" id="2755041"/>
    <lineage>
        <taxon>Bacteria</taxon>
        <taxon>Pseudomonadati</taxon>
        <taxon>Pseudomonadota</taxon>
        <taxon>Alphaproteobacteria</taxon>
        <taxon>Rhodobacterales</taxon>
        <taxon>Paracoccaceae</taxon>
        <taxon>Pseudogemmobacter</taxon>
    </lineage>
</organism>
<keyword evidence="5" id="KW-1185">Reference proteome</keyword>
<sequence length="1059" mass="107943">MFRFSWIETFTEAPLHMLSGIEDLLILQAPGGGFMLYSLTRAGGGVLALQIDGPLRLSGSYDIRSSGGLSAGPELAALSLNGAQMLLVSGLGPGGLSFYQLRDSGTLRSNVLPPAGGGISFSASASLALGGENFCYGSATGAGMLQAWRLGNSGELTALPGLRLGPDVADQINITAIEPLSYDGRNYLIVLSQTAARIHLIALEDDGRPRESAAIGAAEGLGIASPEVVRQVTAHGGTWLVAGSSGSSSISLIRLTASGGMEAADHIIDTLNTRFQALRALEVVVLQERAFILAGGADQGLNLFEILPGGRLVLMAELTGEGLVAPGAISAISLRLQSGQLEIFLAGEGSGITRLGLDLSAIALPQRGGEGADRLNGTALDDLLTGGAGNDTLSGGEGSDVLTDGPGEDRLTGGGGADLFVLSADGMADVITDFQPGLDRLDLTGWSGLRDFSAVEFLATPSGAVLWFGAERLEIFSANGLPLSREELRLATLTGLWHSLPLPLVDQGTIFGTPGPDLLRGGAESDTIEGMGGNDTLIGGAGNDWLYGGEGNDVLRGGAGADLLQGGEGRDRACYEDASAALRADLLLPVANTGFALGDSYLSIEDLAGSPFGDTLLGDGGGNRIRGEAGADQLWGRAGNDSLYGGAGEDILLGGAGADLLDGGNGRDRVQYNDAPAGLRADLQLTAGNTGYAAGDRYVSIEDLCGTRFGDTLLGDAAGNVIWGDAGNDQIWGRAGNDTLIGGEGDDTLLGGAGADLLHGGNGRDRVQYNDATAGLRADLQLPAGNTGYAAGDSYVSIEDLYGTRFGDTLLGDAVGNVIWGDAGNDQIWGRAGNDTLIGGEGDDILLGGAGADLLHGGNGRDRVQYNDAIAGLRADLQAPAGNTGYAAGDSYVSIEDLYGTRFGDTLLGDAAGNVIWGDAGHDQIWGRAGNDTLIGGDGNDTLIGGAGLDLLAGGAGADVFVFDTAPGANNIDRIQDFRPGEDQIRLVCAAYPGLRPGSLSFAAFDTAALATTPEHRLLYDPVTGQLLWDANGNAAGGGTLIAVLSPGLSLTAADFWLI</sequence>
<accession>A0ABS8CGF5</accession>
<gene>
    <name evidence="4" type="ORF">H0485_00365</name>
</gene>
<dbReference type="PROSITE" id="PS00330">
    <property type="entry name" value="HEMOLYSIN_CALCIUM"/>
    <property type="match status" value="17"/>
</dbReference>
<dbReference type="Pfam" id="PF00353">
    <property type="entry name" value="HemolysinCabind"/>
    <property type="match status" value="6"/>
</dbReference>
<dbReference type="InterPro" id="IPR050557">
    <property type="entry name" value="RTX_toxin/Mannuronan_C5-epim"/>
</dbReference>
<dbReference type="PANTHER" id="PTHR38340">
    <property type="entry name" value="S-LAYER PROTEIN"/>
    <property type="match status" value="1"/>
</dbReference>
<dbReference type="InterPro" id="IPR018511">
    <property type="entry name" value="Hemolysin-typ_Ca-bd_CS"/>
</dbReference>
<dbReference type="RefSeq" id="WP_226933332.1">
    <property type="nucleotide sequence ID" value="NZ_JACDXX010000001.1"/>
</dbReference>
<dbReference type="EMBL" id="JACDXX010000001">
    <property type="protein sequence ID" value="MCB5408458.1"/>
    <property type="molecule type" value="Genomic_DNA"/>
</dbReference>
<evidence type="ECO:0000313" key="5">
    <source>
        <dbReference type="Proteomes" id="UP001198571"/>
    </source>
</evidence>
<dbReference type="InterPro" id="IPR001343">
    <property type="entry name" value="Hemolysn_Ca-bd"/>
</dbReference>
<comment type="caution">
    <text evidence="4">The sequence shown here is derived from an EMBL/GenBank/DDBJ whole genome shotgun (WGS) entry which is preliminary data.</text>
</comment>
<feature type="region of interest" description="Disordered" evidence="3">
    <location>
        <begin position="389"/>
        <end position="408"/>
    </location>
</feature>
<evidence type="ECO:0000256" key="3">
    <source>
        <dbReference type="SAM" id="MobiDB-lite"/>
    </source>
</evidence>
<comment type="subcellular location">
    <subcellularLocation>
        <location evidence="1">Secreted</location>
    </subcellularLocation>
</comment>
<evidence type="ECO:0000256" key="1">
    <source>
        <dbReference type="ARBA" id="ARBA00004613"/>
    </source>
</evidence>
<dbReference type="Gene3D" id="2.150.10.10">
    <property type="entry name" value="Serralysin-like metalloprotease, C-terminal"/>
    <property type="match status" value="5"/>
</dbReference>
<reference evidence="4 5" key="1">
    <citation type="submission" date="2020-07" db="EMBL/GenBank/DDBJ databases">
        <title>Pseudogemmobacter sp. nov., isolated from poultry manure in Taiwan.</title>
        <authorList>
            <person name="Lin S.-Y."/>
            <person name="Tang Y.-S."/>
            <person name="Young C.-C."/>
        </authorList>
    </citation>
    <scope>NUCLEOTIDE SEQUENCE [LARGE SCALE GENOMIC DNA]</scope>
    <source>
        <strain evidence="4 5">CC-YST710</strain>
    </source>
</reference>
<dbReference type="Proteomes" id="UP001198571">
    <property type="component" value="Unassembled WGS sequence"/>
</dbReference>
<dbReference type="InterPro" id="IPR011049">
    <property type="entry name" value="Serralysin-like_metalloprot_C"/>
</dbReference>